<proteinExistence type="predicted"/>
<dbReference type="AlphaFoldDB" id="A0AA39SWD3"/>
<evidence type="ECO:0000259" key="1">
    <source>
        <dbReference type="Pfam" id="PF04780"/>
    </source>
</evidence>
<reference evidence="2" key="1">
    <citation type="journal article" date="2022" name="Plant J.">
        <title>Strategies of tolerance reflected in two North American maple genomes.</title>
        <authorList>
            <person name="McEvoy S.L."/>
            <person name="Sezen U.U."/>
            <person name="Trouern-Trend A."/>
            <person name="McMahon S.M."/>
            <person name="Schaberg P.G."/>
            <person name="Yang J."/>
            <person name="Wegrzyn J.L."/>
            <person name="Swenson N.G."/>
        </authorList>
    </citation>
    <scope>NUCLEOTIDE SEQUENCE</scope>
    <source>
        <strain evidence="2">NS2018</strain>
    </source>
</reference>
<protein>
    <recommendedName>
        <fullName evidence="1">DUF629 domain-containing protein</fullName>
    </recommendedName>
</protein>
<reference evidence="2" key="2">
    <citation type="submission" date="2023-06" db="EMBL/GenBank/DDBJ databases">
        <authorList>
            <person name="Swenson N.G."/>
            <person name="Wegrzyn J.L."/>
            <person name="Mcevoy S.L."/>
        </authorList>
    </citation>
    <scope>NUCLEOTIDE SEQUENCE</scope>
    <source>
        <strain evidence="2">NS2018</strain>
        <tissue evidence="2">Leaf</tissue>
    </source>
</reference>
<evidence type="ECO:0000313" key="2">
    <source>
        <dbReference type="EMBL" id="KAK0599359.1"/>
    </source>
</evidence>
<accession>A0AA39SWD3</accession>
<feature type="domain" description="DUF629" evidence="1">
    <location>
        <begin position="6"/>
        <end position="110"/>
    </location>
</feature>
<organism evidence="2 3">
    <name type="scientific">Acer saccharum</name>
    <name type="common">Sugar maple</name>
    <dbReference type="NCBI Taxonomy" id="4024"/>
    <lineage>
        <taxon>Eukaryota</taxon>
        <taxon>Viridiplantae</taxon>
        <taxon>Streptophyta</taxon>
        <taxon>Embryophyta</taxon>
        <taxon>Tracheophyta</taxon>
        <taxon>Spermatophyta</taxon>
        <taxon>Magnoliopsida</taxon>
        <taxon>eudicotyledons</taxon>
        <taxon>Gunneridae</taxon>
        <taxon>Pentapetalae</taxon>
        <taxon>rosids</taxon>
        <taxon>malvids</taxon>
        <taxon>Sapindales</taxon>
        <taxon>Sapindaceae</taxon>
        <taxon>Hippocastanoideae</taxon>
        <taxon>Acereae</taxon>
        <taxon>Acer</taxon>
    </lineage>
</organism>
<name>A0AA39SWD3_ACESA</name>
<comment type="caution">
    <text evidence="2">The sequence shown here is derived from an EMBL/GenBank/DDBJ whole genome shotgun (WGS) entry which is preliminary data.</text>
</comment>
<evidence type="ECO:0000313" key="3">
    <source>
        <dbReference type="Proteomes" id="UP001168877"/>
    </source>
</evidence>
<dbReference type="EMBL" id="JAUESC010000003">
    <property type="protein sequence ID" value="KAK0599359.1"/>
    <property type="molecule type" value="Genomic_DNA"/>
</dbReference>
<dbReference type="Pfam" id="PF04780">
    <property type="entry name" value="DUF629"/>
    <property type="match status" value="1"/>
</dbReference>
<keyword evidence="3" id="KW-1185">Reference proteome</keyword>
<gene>
    <name evidence="2" type="ORF">LWI29_004573</name>
</gene>
<sequence>MFFEKLWNDLPNKSEYYPVSVRDIKNNLEDIHEKKLKALFKSAIDCKKEYNTWNIWVCISCTEEKFFNDRKKLRDHYIDQHFFLKEYFGNLEEVQENEVQENEVQEITLGGGDSDLSFQIGKFYNTISFDSFENVLTANENKGKKGKKKKKKSSQVSVAESAEEALATDLDEHLDSIQLLSALFSPYIQDAGLGEDNIDGGWLGRQGIAVALHEVANVLRKEDLPIVMTFLISHALGKFYNTISFDSFENVLTANENKGKKGKKKKKKSSQVSVAESAEEALATDLDEHLDSIQGKFYNTNSFDSFENVLTANENKGKKGKKKKKKSSQVSVAESAKETLATDLDEHLDSIQLLSALFSPYIQDAGLGEDNIDGGWLGRQGIAVALHEVTNVLRKEDLPIVMTFLISHALGKFYNTNSFDSFENVLTANENKGKKGKKKKKKSSQVSVAESAEEALALIWMNT</sequence>
<dbReference type="InterPro" id="IPR006865">
    <property type="entry name" value="DUF629"/>
</dbReference>
<dbReference type="Proteomes" id="UP001168877">
    <property type="component" value="Unassembled WGS sequence"/>
</dbReference>